<accession>A0A9X7X7J1</accession>
<keyword evidence="1" id="KW-0175">Coiled coil</keyword>
<organism evidence="3 4">
    <name type="scientific">Streptococcus dysgalactiae subsp. dysgalactiae</name>
    <dbReference type="NCBI Taxonomy" id="99822"/>
    <lineage>
        <taxon>Bacteria</taxon>
        <taxon>Bacillati</taxon>
        <taxon>Bacillota</taxon>
        <taxon>Bacilli</taxon>
        <taxon>Lactobacillales</taxon>
        <taxon>Streptococcaceae</taxon>
        <taxon>Streptococcus</taxon>
    </lineage>
</organism>
<dbReference type="RefSeq" id="WP_154412486.1">
    <property type="nucleotide sequence ID" value="NZ_CP033165.1"/>
</dbReference>
<feature type="coiled-coil region" evidence="1">
    <location>
        <begin position="68"/>
        <end position="95"/>
    </location>
</feature>
<evidence type="ECO:0000256" key="2">
    <source>
        <dbReference type="SAM" id="Phobius"/>
    </source>
</evidence>
<evidence type="ECO:0008006" key="5">
    <source>
        <dbReference type="Google" id="ProtNLM"/>
    </source>
</evidence>
<sequence>MMSKYDVIEKRKKPVKWVGPLILFVIMASFLGGSPLIEFIENVLPPLILGGAAYGIYRFKSRQKRLAKATLAKQLEDLKANIQLADRKVNLLESYLENKDDAQYSILAKQLLPQLSEIKAQAIALKEKMDPTIYRRITKKANTVESDVSLQLEKIQIATSLKTQALEEATANPIHKAPELQVYYDNIQTDHQAILSKIQGADNQEELMALHESNMRRFQDILTGYLKIKENPKNYYNADVRLEQARQAIQQFDEDLDETLRQLNESDLKDFDISLRMMQGAAQKRATTSQEKN</sequence>
<dbReference type="EMBL" id="CP033165">
    <property type="protein sequence ID" value="QGH01244.1"/>
    <property type="molecule type" value="Genomic_DNA"/>
</dbReference>
<evidence type="ECO:0000313" key="3">
    <source>
        <dbReference type="EMBL" id="QGH01244.1"/>
    </source>
</evidence>
<reference evidence="3 4" key="1">
    <citation type="submission" date="2018-10" db="EMBL/GenBank/DDBJ databases">
        <title>Comparative Genomics Analysis of the Streptococcus dysgalactiae subspecies dysgalactiae.</title>
        <authorList>
            <person name="Koh T.H."/>
            <person name="Abdul Rahman N."/>
            <person name="Sessions O.M."/>
        </authorList>
    </citation>
    <scope>NUCLEOTIDE SEQUENCE [LARGE SCALE GENOMIC DNA]</scope>
    <source>
        <strain evidence="3 4">DB60705-15</strain>
    </source>
</reference>
<evidence type="ECO:0000313" key="4">
    <source>
        <dbReference type="Proteomes" id="UP000347383"/>
    </source>
</evidence>
<proteinExistence type="predicted"/>
<evidence type="ECO:0000256" key="1">
    <source>
        <dbReference type="SAM" id="Coils"/>
    </source>
</evidence>
<name>A0A9X7X7J1_STRDY</name>
<feature type="coiled-coil region" evidence="1">
    <location>
        <begin position="242"/>
        <end position="269"/>
    </location>
</feature>
<gene>
    <name evidence="3" type="ORF">EA457_01010</name>
</gene>
<keyword evidence="2" id="KW-0472">Membrane</keyword>
<keyword evidence="2" id="KW-0812">Transmembrane</keyword>
<keyword evidence="2" id="KW-1133">Transmembrane helix</keyword>
<dbReference type="Proteomes" id="UP000347383">
    <property type="component" value="Chromosome"/>
</dbReference>
<dbReference type="AlphaFoldDB" id="A0A9X7X7J1"/>
<protein>
    <recommendedName>
        <fullName evidence="5">Membrane associated protein</fullName>
    </recommendedName>
</protein>
<feature type="transmembrane region" description="Helical" evidence="2">
    <location>
        <begin position="21"/>
        <end position="37"/>
    </location>
</feature>